<proteinExistence type="predicted"/>
<gene>
    <name evidence="2" type="ORF">HAPAU_13080</name>
</gene>
<dbReference type="Proteomes" id="UP000075321">
    <property type="component" value="Unassembled WGS sequence"/>
</dbReference>
<reference evidence="2 3" key="1">
    <citation type="submission" date="2016-02" db="EMBL/GenBank/DDBJ databases">
        <title>Genome sequence of Halalkalicoccus paucihalophilus DSM 24557.</title>
        <authorList>
            <person name="Poehlein A."/>
            <person name="Daniel R."/>
        </authorList>
    </citation>
    <scope>NUCLEOTIDE SEQUENCE [LARGE SCALE GENOMIC DNA]</scope>
    <source>
        <strain evidence="2 3">DSM 24557</strain>
    </source>
</reference>
<evidence type="ECO:0000313" key="2">
    <source>
        <dbReference type="EMBL" id="KYH26213.1"/>
    </source>
</evidence>
<sequence>MGNDIEFPDESDHGRKTITSGFFEREIRLSGGETAAFLHNLADAIESDTSITVSGSDWEIPFEYREPIEVEVEFSKKREGELEIEVEFSEARGGEGSGLSVE</sequence>
<dbReference type="NCBIfam" id="TIGR04354">
    <property type="entry name" value="amphi-Trp"/>
    <property type="match status" value="1"/>
</dbReference>
<organism evidence="2 3">
    <name type="scientific">Halalkalicoccus paucihalophilus</name>
    <dbReference type="NCBI Taxonomy" id="1008153"/>
    <lineage>
        <taxon>Archaea</taxon>
        <taxon>Methanobacteriati</taxon>
        <taxon>Methanobacteriota</taxon>
        <taxon>Stenosarchaea group</taxon>
        <taxon>Halobacteria</taxon>
        <taxon>Halobacteriales</taxon>
        <taxon>Halococcaceae</taxon>
        <taxon>Halalkalicoccus</taxon>
    </lineage>
</organism>
<dbReference type="PATRIC" id="fig|1008153.3.peg.1317"/>
<name>A0A151AF16_9EURY</name>
<dbReference type="RefSeq" id="WP_066380761.1">
    <property type="nucleotide sequence ID" value="NZ_LTAZ01000004.1"/>
</dbReference>
<dbReference type="Pfam" id="PF20068">
    <property type="entry name" value="Amphi-Trp"/>
    <property type="match status" value="1"/>
</dbReference>
<accession>A0A151AF16</accession>
<dbReference type="EMBL" id="LTAZ01000004">
    <property type="protein sequence ID" value="KYH26213.1"/>
    <property type="molecule type" value="Genomic_DNA"/>
</dbReference>
<dbReference type="AlphaFoldDB" id="A0A151AF16"/>
<dbReference type="OrthoDB" id="194858at2157"/>
<feature type="domain" description="Amphi-Trp" evidence="1">
    <location>
        <begin position="22"/>
        <end position="97"/>
    </location>
</feature>
<protein>
    <recommendedName>
        <fullName evidence="1">Amphi-Trp domain-containing protein</fullName>
    </recommendedName>
</protein>
<evidence type="ECO:0000259" key="1">
    <source>
        <dbReference type="Pfam" id="PF20068"/>
    </source>
</evidence>
<evidence type="ECO:0000313" key="3">
    <source>
        <dbReference type="Proteomes" id="UP000075321"/>
    </source>
</evidence>
<comment type="caution">
    <text evidence="2">The sequence shown here is derived from an EMBL/GenBank/DDBJ whole genome shotgun (WGS) entry which is preliminary data.</text>
</comment>
<dbReference type="InterPro" id="IPR027598">
    <property type="entry name" value="Amphi-Trp_dom"/>
</dbReference>
<keyword evidence="3" id="KW-1185">Reference proteome</keyword>